<keyword evidence="11" id="KW-1185">Reference proteome</keyword>
<sequence>MSSNGSIVSGNSGHVEGSVASPSINSMSYAIPVSDDIIANLSEESTSEDVSDASEGSGGKNGDNSESERDDLLNDETLDKIINNSNINVFESSDAVSTSEPLLMDVSKCIFGLLKQSLDAADFSESLSLQTKTSATVNAKTLELKQLVDSASQTLIRLKQRFETGKETAKRIQRNLNSARSSIDILNGRLRTDHPIEFSQSRDKAMNGHNA</sequence>
<dbReference type="InterPro" id="IPR051390">
    <property type="entry name" value="BLOC-1_subunit_KXD1"/>
</dbReference>
<evidence type="ECO:0000256" key="6">
    <source>
        <dbReference type="ARBA" id="ARBA00022753"/>
    </source>
</evidence>
<dbReference type="STRING" id="1071381.G8BYW3"/>
<dbReference type="InterPro" id="IPR019371">
    <property type="entry name" value="KxDL_dom"/>
</dbReference>
<evidence type="ECO:0000256" key="7">
    <source>
        <dbReference type="ARBA" id="ARBA00029808"/>
    </source>
</evidence>
<evidence type="ECO:0000256" key="5">
    <source>
        <dbReference type="ARBA" id="ARBA00022448"/>
    </source>
</evidence>
<dbReference type="OrthoDB" id="4089816at2759"/>
<dbReference type="GO" id="GO:0032880">
    <property type="term" value="P:regulation of protein localization"/>
    <property type="evidence" value="ECO:0007669"/>
    <property type="project" value="EnsemblFungi"/>
</dbReference>
<feature type="region of interest" description="Disordered" evidence="8">
    <location>
        <begin position="1"/>
        <end position="21"/>
    </location>
</feature>
<evidence type="ECO:0000256" key="3">
    <source>
        <dbReference type="ARBA" id="ARBA00005913"/>
    </source>
</evidence>
<dbReference type="Proteomes" id="UP000005666">
    <property type="component" value="Chromosome 10"/>
</dbReference>
<evidence type="ECO:0000256" key="8">
    <source>
        <dbReference type="SAM" id="MobiDB-lite"/>
    </source>
</evidence>
<dbReference type="PANTHER" id="PTHR37787">
    <property type="entry name" value="BIOGENESIS OF LYSOSOME-RELATED ORGANELLES COMPLEX 1 SUBUNIT KXD1"/>
    <property type="match status" value="1"/>
</dbReference>
<evidence type="ECO:0000259" key="9">
    <source>
        <dbReference type="Pfam" id="PF10241"/>
    </source>
</evidence>
<dbReference type="GO" id="GO:0005768">
    <property type="term" value="C:endosome"/>
    <property type="evidence" value="ECO:0007669"/>
    <property type="project" value="UniProtKB-SubCell"/>
</dbReference>
<dbReference type="RefSeq" id="XP_003687489.1">
    <property type="nucleotide sequence ID" value="XM_003687441.1"/>
</dbReference>
<dbReference type="GO" id="GO:0031083">
    <property type="term" value="C:BLOC-1 complex"/>
    <property type="evidence" value="ECO:0007669"/>
    <property type="project" value="EnsemblFungi"/>
</dbReference>
<gene>
    <name evidence="10" type="primary">TPHA0J02350</name>
    <name evidence="10" type="ordered locus">TPHA_0J02350</name>
</gene>
<feature type="region of interest" description="Disordered" evidence="8">
    <location>
        <begin position="40"/>
        <end position="70"/>
    </location>
</feature>
<accession>G8BYW3</accession>
<comment type="similarity">
    <text evidence="3">Belongs to the KXD1 family.</text>
</comment>
<evidence type="ECO:0000313" key="11">
    <source>
        <dbReference type="Proteomes" id="UP000005666"/>
    </source>
</evidence>
<reference evidence="10 11" key="1">
    <citation type="journal article" date="2011" name="Proc. Natl. Acad. Sci. U.S.A.">
        <title>Evolutionary erosion of yeast sex chromosomes by mating-type switching accidents.</title>
        <authorList>
            <person name="Gordon J.L."/>
            <person name="Armisen D."/>
            <person name="Proux-Wera E."/>
            <person name="Oheigeartaigh S.S."/>
            <person name="Byrne K.P."/>
            <person name="Wolfe K.H."/>
        </authorList>
    </citation>
    <scope>NUCLEOTIDE SEQUENCE [LARGE SCALE GENOMIC DNA]</scope>
    <source>
        <strain evidence="11">ATCC 24235 / CBS 4417 / NBRC 1672 / NRRL Y-8282 / UCD 70-5</strain>
    </source>
</reference>
<dbReference type="PANTHER" id="PTHR37787:SF1">
    <property type="entry name" value="BIOGENESIS OF LYSOSOME-RELATED ORGANELLES COMPLEX 1 SUBUNIT KXD1"/>
    <property type="match status" value="1"/>
</dbReference>
<feature type="domain" description="KxDL" evidence="9">
    <location>
        <begin position="114"/>
        <end position="198"/>
    </location>
</feature>
<evidence type="ECO:0000256" key="2">
    <source>
        <dbReference type="ARBA" id="ARBA00004177"/>
    </source>
</evidence>
<dbReference type="EMBL" id="HE612865">
    <property type="protein sequence ID" value="CCE65055.1"/>
    <property type="molecule type" value="Genomic_DNA"/>
</dbReference>
<dbReference type="GO" id="GO:0007032">
    <property type="term" value="P:endosome organization"/>
    <property type="evidence" value="ECO:0007669"/>
    <property type="project" value="EnsemblFungi"/>
</dbReference>
<comment type="subcellular location">
    <subcellularLocation>
        <location evidence="2">Endosome</location>
    </subcellularLocation>
</comment>
<keyword evidence="6" id="KW-0967">Endosome</keyword>
<dbReference type="HOGENOM" id="CLU_099155_0_0_1"/>
<keyword evidence="5" id="KW-0813">Transport</keyword>
<evidence type="ECO:0000313" key="10">
    <source>
        <dbReference type="EMBL" id="CCE65055.1"/>
    </source>
</evidence>
<evidence type="ECO:0000256" key="1">
    <source>
        <dbReference type="ARBA" id="ARBA00002069"/>
    </source>
</evidence>
<comment type="function">
    <text evidence="1">Component of the biogenesis of lysosome-related organelles complex-1 (BLOC-1) involved in endosomal cargo sorting.</text>
</comment>
<dbReference type="Pfam" id="PF10241">
    <property type="entry name" value="KxDL"/>
    <property type="match status" value="1"/>
</dbReference>
<dbReference type="GeneID" id="11533185"/>
<protein>
    <recommendedName>
        <fullName evidence="4">Biogenesis of lysosome-related organelles complex 1 subunit KXD1</fullName>
    </recommendedName>
    <alternativeName>
        <fullName evidence="7">KxDL homolog</fullName>
    </alternativeName>
</protein>
<proteinExistence type="inferred from homology"/>
<feature type="compositionally biased region" description="Low complexity" evidence="8">
    <location>
        <begin position="1"/>
        <end position="13"/>
    </location>
</feature>
<dbReference type="eggNOG" id="ENOG502S1H5">
    <property type="taxonomic scope" value="Eukaryota"/>
</dbReference>
<dbReference type="KEGG" id="tpf:TPHA_0J02350"/>
<evidence type="ECO:0000256" key="4">
    <source>
        <dbReference type="ARBA" id="ARBA00016207"/>
    </source>
</evidence>
<dbReference type="OMA" id="TPMFDTS"/>
<name>G8BYW3_TETPH</name>
<organism evidence="10 11">
    <name type="scientific">Tetrapisispora phaffii (strain ATCC 24235 / CBS 4417 / NBRC 1672 / NRRL Y-8282 / UCD 70-5)</name>
    <name type="common">Yeast</name>
    <name type="synonym">Fabospora phaffii</name>
    <dbReference type="NCBI Taxonomy" id="1071381"/>
    <lineage>
        <taxon>Eukaryota</taxon>
        <taxon>Fungi</taxon>
        <taxon>Dikarya</taxon>
        <taxon>Ascomycota</taxon>
        <taxon>Saccharomycotina</taxon>
        <taxon>Saccharomycetes</taxon>
        <taxon>Saccharomycetales</taxon>
        <taxon>Saccharomycetaceae</taxon>
        <taxon>Tetrapisispora</taxon>
    </lineage>
</organism>
<dbReference type="AlphaFoldDB" id="G8BYW3"/>